<evidence type="ECO:0000256" key="1">
    <source>
        <dbReference type="ARBA" id="ARBA00004141"/>
    </source>
</evidence>
<evidence type="ECO:0000256" key="4">
    <source>
        <dbReference type="ARBA" id="ARBA00022692"/>
    </source>
</evidence>
<feature type="transmembrane region" description="Helical" evidence="12">
    <location>
        <begin position="351"/>
        <end position="368"/>
    </location>
</feature>
<dbReference type="Gene3D" id="3.30.710.10">
    <property type="entry name" value="Potassium Channel Kv1.1, Chain A"/>
    <property type="match status" value="1"/>
</dbReference>
<proteinExistence type="predicted"/>
<feature type="transmembrane region" description="Helical" evidence="12">
    <location>
        <begin position="281"/>
        <end position="298"/>
    </location>
</feature>
<comment type="subcellular location">
    <subcellularLocation>
        <location evidence="1">Membrane</location>
        <topology evidence="1">Multi-pass membrane protein</topology>
    </subcellularLocation>
</comment>
<evidence type="ECO:0000313" key="15">
    <source>
        <dbReference type="Proteomes" id="UP001164746"/>
    </source>
</evidence>
<keyword evidence="9" id="KW-0406">Ion transport</keyword>
<dbReference type="Proteomes" id="UP001164746">
    <property type="component" value="Chromosome 2"/>
</dbReference>
<dbReference type="InterPro" id="IPR003131">
    <property type="entry name" value="T1-type_BTB"/>
</dbReference>
<evidence type="ECO:0000256" key="7">
    <source>
        <dbReference type="ARBA" id="ARBA00022958"/>
    </source>
</evidence>
<dbReference type="PRINTS" id="PR01498">
    <property type="entry name" value="SHAWCHANNEL"/>
</dbReference>
<evidence type="ECO:0000256" key="10">
    <source>
        <dbReference type="ARBA" id="ARBA00023136"/>
    </source>
</evidence>
<evidence type="ECO:0000256" key="12">
    <source>
        <dbReference type="SAM" id="Phobius"/>
    </source>
</evidence>
<name>A0ABY7DI09_MYAAR</name>
<sequence>MDDKCVCLNIGGTVFMCFRKTLKTFPESKLAQVEQLAHCYNHERREYFFDRNPHLFQFILDACRRGVIHLPKDICGIVFREEMEYWGLAERQVAPCCWEALYRGESELKTMQMLVHSLRKGKKTRSGVIDKSDIKYRVWQFLDEQKSGNIKTGRVVLQIWCVFISMVILGSTLMQALATLPAFQVTPSLAEQATLRKYSEWYNTTFGRTKPHPYIIFGDLCCHSILTMETLVAFVVCPNKQAFLTSSVRIIVFAGYISYWIDLIMEMNLEKMTTVHALRAYIVFKYLNVLMLGRLFYITRHLPAFKIMGLTFRSSKQELKILGFMLGILVCVFGFAMFISELLHQTNINNVFVGMYWALVTLTTVGYGRYVPYSVLGHIIAAACALCGVLVLALPIGVIASTFYTFYNYHKYAAKHLQLTN</sequence>
<dbReference type="PRINTS" id="PR00169">
    <property type="entry name" value="KCHANNEL"/>
</dbReference>
<dbReference type="InterPro" id="IPR027359">
    <property type="entry name" value="Volt_channel_dom_sf"/>
</dbReference>
<dbReference type="InterPro" id="IPR005821">
    <property type="entry name" value="Ion_trans_dom"/>
</dbReference>
<keyword evidence="8 12" id="KW-1133">Transmembrane helix</keyword>
<evidence type="ECO:0000256" key="2">
    <source>
        <dbReference type="ARBA" id="ARBA00022448"/>
    </source>
</evidence>
<keyword evidence="10 12" id="KW-0472">Membrane</keyword>
<feature type="transmembrane region" description="Helical" evidence="12">
    <location>
        <begin position="214"/>
        <end position="236"/>
    </location>
</feature>
<dbReference type="InterPro" id="IPR000210">
    <property type="entry name" value="BTB/POZ_dom"/>
</dbReference>
<dbReference type="PRINTS" id="PR01491">
    <property type="entry name" value="KVCHANNEL"/>
</dbReference>
<feature type="transmembrane region" description="Helical" evidence="12">
    <location>
        <begin position="155"/>
        <end position="178"/>
    </location>
</feature>
<evidence type="ECO:0000256" key="9">
    <source>
        <dbReference type="ARBA" id="ARBA00023065"/>
    </source>
</evidence>
<feature type="transmembrane region" description="Helical" evidence="12">
    <location>
        <begin position="319"/>
        <end position="339"/>
    </location>
</feature>
<dbReference type="Gene3D" id="1.20.120.350">
    <property type="entry name" value="Voltage-gated potassium channels. Chain C"/>
    <property type="match status" value="1"/>
</dbReference>
<dbReference type="Pfam" id="PF02214">
    <property type="entry name" value="BTB_2"/>
    <property type="match status" value="1"/>
</dbReference>
<dbReference type="InterPro" id="IPR011333">
    <property type="entry name" value="SKP1/BTB/POZ_sf"/>
</dbReference>
<keyword evidence="15" id="KW-1185">Reference proteome</keyword>
<dbReference type="PANTHER" id="PTHR11537">
    <property type="entry name" value="VOLTAGE-GATED POTASSIUM CHANNEL"/>
    <property type="match status" value="1"/>
</dbReference>
<evidence type="ECO:0000256" key="8">
    <source>
        <dbReference type="ARBA" id="ARBA00022989"/>
    </source>
</evidence>
<gene>
    <name evidence="14" type="ORF">MAR_029301</name>
</gene>
<dbReference type="Pfam" id="PF00520">
    <property type="entry name" value="Ion_trans"/>
    <property type="match status" value="1"/>
</dbReference>
<keyword evidence="2" id="KW-0813">Transport</keyword>
<feature type="domain" description="BTB" evidence="13">
    <location>
        <begin position="4"/>
        <end position="104"/>
    </location>
</feature>
<evidence type="ECO:0000259" key="13">
    <source>
        <dbReference type="SMART" id="SM00225"/>
    </source>
</evidence>
<feature type="transmembrane region" description="Helical" evidence="12">
    <location>
        <begin position="380"/>
        <end position="407"/>
    </location>
</feature>
<dbReference type="InterPro" id="IPR003974">
    <property type="entry name" value="K_chnl_volt-dep_Kv3"/>
</dbReference>
<keyword evidence="7" id="KW-0630">Potassium</keyword>
<organism evidence="14 15">
    <name type="scientific">Mya arenaria</name>
    <name type="common">Soft-shell clam</name>
    <dbReference type="NCBI Taxonomy" id="6604"/>
    <lineage>
        <taxon>Eukaryota</taxon>
        <taxon>Metazoa</taxon>
        <taxon>Spiralia</taxon>
        <taxon>Lophotrochozoa</taxon>
        <taxon>Mollusca</taxon>
        <taxon>Bivalvia</taxon>
        <taxon>Autobranchia</taxon>
        <taxon>Heteroconchia</taxon>
        <taxon>Euheterodonta</taxon>
        <taxon>Imparidentia</taxon>
        <taxon>Neoheterodontei</taxon>
        <taxon>Myida</taxon>
        <taxon>Myoidea</taxon>
        <taxon>Myidae</taxon>
        <taxon>Mya</taxon>
    </lineage>
</organism>
<protein>
    <submittedName>
        <fullName evidence="14">KCNAW-like protein</fullName>
    </submittedName>
</protein>
<keyword evidence="5" id="KW-0631">Potassium channel</keyword>
<dbReference type="SUPFAM" id="SSF81324">
    <property type="entry name" value="Voltage-gated potassium channels"/>
    <property type="match status" value="1"/>
</dbReference>
<evidence type="ECO:0000313" key="14">
    <source>
        <dbReference type="EMBL" id="WAQ96611.1"/>
    </source>
</evidence>
<dbReference type="InterPro" id="IPR028325">
    <property type="entry name" value="VG_K_chnl"/>
</dbReference>
<dbReference type="Gene3D" id="1.10.287.70">
    <property type="match status" value="1"/>
</dbReference>
<accession>A0ABY7DI09</accession>
<reference evidence="14" key="1">
    <citation type="submission" date="2022-11" db="EMBL/GenBank/DDBJ databases">
        <title>Centuries of genome instability and evolution in soft-shell clam transmissible cancer (bioRxiv).</title>
        <authorList>
            <person name="Hart S.F.M."/>
            <person name="Yonemitsu M.A."/>
            <person name="Giersch R.M."/>
            <person name="Beal B.F."/>
            <person name="Arriagada G."/>
            <person name="Davis B.W."/>
            <person name="Ostrander E.A."/>
            <person name="Goff S.P."/>
            <person name="Metzger M.J."/>
        </authorList>
    </citation>
    <scope>NUCLEOTIDE SEQUENCE</scope>
    <source>
        <strain evidence="14">MELC-2E11</strain>
        <tissue evidence="14">Siphon/mantle</tissue>
    </source>
</reference>
<evidence type="ECO:0000256" key="6">
    <source>
        <dbReference type="ARBA" id="ARBA00022882"/>
    </source>
</evidence>
<evidence type="ECO:0000256" key="5">
    <source>
        <dbReference type="ARBA" id="ARBA00022826"/>
    </source>
</evidence>
<dbReference type="SUPFAM" id="SSF54695">
    <property type="entry name" value="POZ domain"/>
    <property type="match status" value="1"/>
</dbReference>
<feature type="transmembrane region" description="Helical" evidence="12">
    <location>
        <begin position="243"/>
        <end position="261"/>
    </location>
</feature>
<dbReference type="SMART" id="SM00225">
    <property type="entry name" value="BTB"/>
    <property type="match status" value="1"/>
</dbReference>
<dbReference type="EMBL" id="CP111013">
    <property type="protein sequence ID" value="WAQ96611.1"/>
    <property type="molecule type" value="Genomic_DNA"/>
</dbReference>
<keyword evidence="11" id="KW-0407">Ion channel</keyword>
<keyword evidence="3" id="KW-0633">Potassium transport</keyword>
<dbReference type="InterPro" id="IPR003968">
    <property type="entry name" value="K_chnl_volt-dep_Kv"/>
</dbReference>
<dbReference type="PANTHER" id="PTHR11537:SF254">
    <property type="entry name" value="POTASSIUM VOLTAGE-GATED CHANNEL PROTEIN SHAB"/>
    <property type="match status" value="1"/>
</dbReference>
<evidence type="ECO:0000256" key="3">
    <source>
        <dbReference type="ARBA" id="ARBA00022538"/>
    </source>
</evidence>
<evidence type="ECO:0000256" key="11">
    <source>
        <dbReference type="ARBA" id="ARBA00023303"/>
    </source>
</evidence>
<keyword evidence="6" id="KW-0851">Voltage-gated channel</keyword>
<keyword evidence="4 12" id="KW-0812">Transmembrane</keyword>